<dbReference type="PANTHER" id="PTHR47894:SF4">
    <property type="entry name" value="HTH-TYPE TRANSCRIPTIONAL REGULATOR GADX"/>
    <property type="match status" value="1"/>
</dbReference>
<dbReference type="InterPro" id="IPR018060">
    <property type="entry name" value="HTH_AraC"/>
</dbReference>
<organism evidence="3 4">
    <name type="scientific">Rhizobium altiplani</name>
    <dbReference type="NCBI Taxonomy" id="1864509"/>
    <lineage>
        <taxon>Bacteria</taxon>
        <taxon>Pseudomonadati</taxon>
        <taxon>Pseudomonadota</taxon>
        <taxon>Alphaproteobacteria</taxon>
        <taxon>Hyphomicrobiales</taxon>
        <taxon>Rhizobiaceae</taxon>
        <taxon>Rhizobium/Agrobacterium group</taxon>
        <taxon>Rhizobium</taxon>
    </lineage>
</organism>
<name>A0A120FLP0_9HYPH</name>
<gene>
    <name evidence="3" type="ORF">AS026_04885</name>
</gene>
<accession>A0A120FLP0</accession>
<dbReference type="Proteomes" id="UP000068164">
    <property type="component" value="Unassembled WGS sequence"/>
</dbReference>
<dbReference type="Pfam" id="PF12833">
    <property type="entry name" value="HTH_18"/>
    <property type="match status" value="1"/>
</dbReference>
<keyword evidence="4" id="KW-1185">Reference proteome</keyword>
<keyword evidence="1" id="KW-0238">DNA-binding</keyword>
<reference evidence="3 4" key="1">
    <citation type="submission" date="2015-11" db="EMBL/GenBank/DDBJ databases">
        <title>Draft Genome Sequence of the Strain BR 10423 (Rhizobium sp.) isolated from nodules of Mimosa pudica.</title>
        <authorList>
            <person name="Barauna A.C."/>
            <person name="Zilli J.E."/>
            <person name="Simoes-Araujo J.L."/>
            <person name="Reis V.M."/>
            <person name="James E.K."/>
            <person name="Reis F.B.Jr."/>
            <person name="Rouws L.F."/>
            <person name="Passos S.R."/>
            <person name="Gois S.R."/>
        </authorList>
    </citation>
    <scope>NUCLEOTIDE SEQUENCE [LARGE SCALE GENOMIC DNA]</scope>
    <source>
        <strain evidence="3 4">BR10423</strain>
    </source>
</reference>
<comment type="caution">
    <text evidence="3">The sequence shown here is derived from an EMBL/GenBank/DDBJ whole genome shotgun (WGS) entry which is preliminary data.</text>
</comment>
<dbReference type="GO" id="GO:0003700">
    <property type="term" value="F:DNA-binding transcription factor activity"/>
    <property type="evidence" value="ECO:0007669"/>
    <property type="project" value="InterPro"/>
</dbReference>
<proteinExistence type="predicted"/>
<evidence type="ECO:0000313" key="4">
    <source>
        <dbReference type="Proteomes" id="UP000068164"/>
    </source>
</evidence>
<protein>
    <submittedName>
        <fullName evidence="3">Transcriptional regulator</fullName>
    </submittedName>
</protein>
<dbReference type="Gene3D" id="1.10.10.60">
    <property type="entry name" value="Homeodomain-like"/>
    <property type="match status" value="1"/>
</dbReference>
<dbReference type="EMBL" id="LNCD01000071">
    <property type="protein sequence ID" value="KWV52537.1"/>
    <property type="molecule type" value="Genomic_DNA"/>
</dbReference>
<dbReference type="GO" id="GO:0000976">
    <property type="term" value="F:transcription cis-regulatory region binding"/>
    <property type="evidence" value="ECO:0007669"/>
    <property type="project" value="TreeGrafter"/>
</dbReference>
<evidence type="ECO:0000259" key="2">
    <source>
        <dbReference type="PROSITE" id="PS01124"/>
    </source>
</evidence>
<feature type="domain" description="HTH araC/xylS-type" evidence="2">
    <location>
        <begin position="184"/>
        <end position="276"/>
    </location>
</feature>
<sequence>MSEARTILERLQKLAAKDNRPRALPEVAEQVSALFTFVTRERERIAGCAFPRASVVVIVEGSKELVTMGRQLRFGAGTVLVLPGGWRGDVVNDPDPASGVYRAIFIGFPDELVARAARSFPPQRAVRPIDLPLDTVLAAAIHHAGEGLTSGTLPALLIEHRVMEVLTVLGMRGVLPVKPKTTSDAVRSLIRWQPDKSWTAHVIAAELGTSNATLRRRLTAESTSLRDLLTEVRVDLAATLLSEEGISLREAALAAGYRSPRRFAERMRARQHVANV</sequence>
<dbReference type="GO" id="GO:0005829">
    <property type="term" value="C:cytosol"/>
    <property type="evidence" value="ECO:0007669"/>
    <property type="project" value="TreeGrafter"/>
</dbReference>
<dbReference type="SMART" id="SM00342">
    <property type="entry name" value="HTH_ARAC"/>
    <property type="match status" value="1"/>
</dbReference>
<dbReference type="AlphaFoldDB" id="A0A120FLP0"/>
<evidence type="ECO:0000313" key="3">
    <source>
        <dbReference type="EMBL" id="KWV52537.1"/>
    </source>
</evidence>
<dbReference type="PANTHER" id="PTHR47894">
    <property type="entry name" value="HTH-TYPE TRANSCRIPTIONAL REGULATOR GADX"/>
    <property type="match status" value="1"/>
</dbReference>
<dbReference type="OrthoDB" id="7565195at2"/>
<dbReference type="RefSeq" id="WP_062370590.1">
    <property type="nucleotide sequence ID" value="NZ_LNCD01000071.1"/>
</dbReference>
<dbReference type="PROSITE" id="PS01124">
    <property type="entry name" value="HTH_ARAC_FAMILY_2"/>
    <property type="match status" value="1"/>
</dbReference>
<evidence type="ECO:0000256" key="1">
    <source>
        <dbReference type="ARBA" id="ARBA00023125"/>
    </source>
</evidence>